<dbReference type="NCBIfam" id="NF008453">
    <property type="entry name" value="PRK11308.1"/>
    <property type="match status" value="1"/>
</dbReference>
<organism evidence="7 8">
    <name type="scientific">Salinarimonas ramus</name>
    <dbReference type="NCBI Taxonomy" id="690164"/>
    <lineage>
        <taxon>Bacteria</taxon>
        <taxon>Pseudomonadati</taxon>
        <taxon>Pseudomonadota</taxon>
        <taxon>Alphaproteobacteria</taxon>
        <taxon>Hyphomicrobiales</taxon>
        <taxon>Salinarimonadaceae</taxon>
        <taxon>Salinarimonas</taxon>
    </lineage>
</organism>
<dbReference type="InterPro" id="IPR050319">
    <property type="entry name" value="ABC_transp_ATP-bind"/>
</dbReference>
<evidence type="ECO:0000256" key="4">
    <source>
        <dbReference type="ARBA" id="ARBA00022741"/>
    </source>
</evidence>
<keyword evidence="3" id="KW-0813">Transport</keyword>
<keyword evidence="8" id="KW-1185">Reference proteome</keyword>
<dbReference type="GO" id="GO:0005886">
    <property type="term" value="C:plasma membrane"/>
    <property type="evidence" value="ECO:0007669"/>
    <property type="project" value="UniProtKB-SubCell"/>
</dbReference>
<keyword evidence="4" id="KW-0547">Nucleotide-binding</keyword>
<dbReference type="Pfam" id="PF08352">
    <property type="entry name" value="oligo_HPY"/>
    <property type="match status" value="1"/>
</dbReference>
<dbReference type="Pfam" id="PF00005">
    <property type="entry name" value="ABC_tran"/>
    <property type="match status" value="1"/>
</dbReference>
<dbReference type="InterPro" id="IPR017871">
    <property type="entry name" value="ABC_transporter-like_CS"/>
</dbReference>
<dbReference type="GO" id="GO:0016887">
    <property type="term" value="F:ATP hydrolysis activity"/>
    <property type="evidence" value="ECO:0007669"/>
    <property type="project" value="InterPro"/>
</dbReference>
<evidence type="ECO:0000313" key="7">
    <source>
        <dbReference type="EMBL" id="GGK31938.1"/>
    </source>
</evidence>
<dbReference type="AlphaFoldDB" id="A0A917Q704"/>
<dbReference type="CDD" id="cd03257">
    <property type="entry name" value="ABC_NikE_OppD_transporters"/>
    <property type="match status" value="1"/>
</dbReference>
<dbReference type="PANTHER" id="PTHR43776:SF7">
    <property type="entry name" value="D,D-DIPEPTIDE TRANSPORT ATP-BINDING PROTEIN DDPF-RELATED"/>
    <property type="match status" value="1"/>
</dbReference>
<evidence type="ECO:0000256" key="5">
    <source>
        <dbReference type="ARBA" id="ARBA00022840"/>
    </source>
</evidence>
<evidence type="ECO:0000259" key="6">
    <source>
        <dbReference type="PROSITE" id="PS50893"/>
    </source>
</evidence>
<accession>A0A917Q704</accession>
<dbReference type="SUPFAM" id="SSF52540">
    <property type="entry name" value="P-loop containing nucleoside triphosphate hydrolases"/>
    <property type="match status" value="1"/>
</dbReference>
<comment type="similarity">
    <text evidence="2">Belongs to the ABC transporter superfamily.</text>
</comment>
<dbReference type="PROSITE" id="PS00211">
    <property type="entry name" value="ABC_TRANSPORTER_1"/>
    <property type="match status" value="1"/>
</dbReference>
<dbReference type="GO" id="GO:0015833">
    <property type="term" value="P:peptide transport"/>
    <property type="evidence" value="ECO:0007669"/>
    <property type="project" value="InterPro"/>
</dbReference>
<name>A0A917Q704_9HYPH</name>
<evidence type="ECO:0000256" key="2">
    <source>
        <dbReference type="ARBA" id="ARBA00005417"/>
    </source>
</evidence>
<dbReference type="PANTHER" id="PTHR43776">
    <property type="entry name" value="TRANSPORT ATP-BINDING PROTEIN"/>
    <property type="match status" value="1"/>
</dbReference>
<dbReference type="GO" id="GO:0055085">
    <property type="term" value="P:transmembrane transport"/>
    <property type="evidence" value="ECO:0007669"/>
    <property type="project" value="UniProtKB-ARBA"/>
</dbReference>
<dbReference type="InterPro" id="IPR003439">
    <property type="entry name" value="ABC_transporter-like_ATP-bd"/>
</dbReference>
<dbReference type="NCBIfam" id="TIGR01727">
    <property type="entry name" value="oligo_HPY"/>
    <property type="match status" value="1"/>
</dbReference>
<reference evidence="7 8" key="1">
    <citation type="journal article" date="2014" name="Int. J. Syst. Evol. Microbiol.">
        <title>Complete genome sequence of Corynebacterium casei LMG S-19264T (=DSM 44701T), isolated from a smear-ripened cheese.</title>
        <authorList>
            <consortium name="US DOE Joint Genome Institute (JGI-PGF)"/>
            <person name="Walter F."/>
            <person name="Albersmeier A."/>
            <person name="Kalinowski J."/>
            <person name="Ruckert C."/>
        </authorList>
    </citation>
    <scope>NUCLEOTIDE SEQUENCE [LARGE SCALE GENOMIC DNA]</scope>
    <source>
        <strain evidence="7 8">CGMCC 1.9161</strain>
    </source>
</reference>
<dbReference type="SMART" id="SM00382">
    <property type="entry name" value="AAA"/>
    <property type="match status" value="1"/>
</dbReference>
<dbReference type="FunFam" id="3.40.50.300:FF:000016">
    <property type="entry name" value="Oligopeptide ABC transporter ATP-binding component"/>
    <property type="match status" value="1"/>
</dbReference>
<dbReference type="Gene3D" id="3.40.50.300">
    <property type="entry name" value="P-loop containing nucleotide triphosphate hydrolases"/>
    <property type="match status" value="1"/>
</dbReference>
<gene>
    <name evidence="7" type="ORF">GCM10011322_18200</name>
</gene>
<protein>
    <submittedName>
        <fullName evidence="7">ABC transporter ATP-binding protein</fullName>
    </submittedName>
</protein>
<evidence type="ECO:0000256" key="3">
    <source>
        <dbReference type="ARBA" id="ARBA00022448"/>
    </source>
</evidence>
<dbReference type="GO" id="GO:0005524">
    <property type="term" value="F:ATP binding"/>
    <property type="evidence" value="ECO:0007669"/>
    <property type="project" value="UniProtKB-KW"/>
</dbReference>
<dbReference type="Proteomes" id="UP000600449">
    <property type="component" value="Unassembled WGS sequence"/>
</dbReference>
<dbReference type="PROSITE" id="PS50893">
    <property type="entry name" value="ABC_TRANSPORTER_2"/>
    <property type="match status" value="1"/>
</dbReference>
<dbReference type="InterPro" id="IPR027417">
    <property type="entry name" value="P-loop_NTPase"/>
</dbReference>
<proteinExistence type="inferred from homology"/>
<comment type="subcellular location">
    <subcellularLocation>
        <location evidence="1">Cell inner membrane</location>
        <topology evidence="1">Peripheral membrane protein</topology>
    </subcellularLocation>
</comment>
<dbReference type="InterPro" id="IPR013563">
    <property type="entry name" value="Oligopep_ABC_C"/>
</dbReference>
<evidence type="ECO:0000313" key="8">
    <source>
        <dbReference type="Proteomes" id="UP000600449"/>
    </source>
</evidence>
<dbReference type="EMBL" id="BMMF01000005">
    <property type="protein sequence ID" value="GGK31938.1"/>
    <property type="molecule type" value="Genomic_DNA"/>
</dbReference>
<keyword evidence="5 7" id="KW-0067">ATP-binding</keyword>
<dbReference type="InterPro" id="IPR003593">
    <property type="entry name" value="AAA+_ATPase"/>
</dbReference>
<comment type="caution">
    <text evidence="7">The sequence shown here is derived from an EMBL/GenBank/DDBJ whole genome shotgun (WGS) entry which is preliminary data.</text>
</comment>
<dbReference type="RefSeq" id="WP_188911947.1">
    <property type="nucleotide sequence ID" value="NZ_BMMF01000005.1"/>
</dbReference>
<sequence length="353" mass="38659">MTTTRADTTLATPMLEVENLEQRFPLRSGIIDRLTFKGGRPRLVDSVVHAVNGVSFSIAKGEVLALVGESGCGKSTVAKSIARIYTPSGGRIRIDGEEVGGYGHRQMLPVRAKMQMIFQDPFASLNPRQKVRDIVAEPLREQLEARGEGNAKARAREAALALLERVGLNAEHATRYPHQFSGGQRQRIGIARALSVNPGLIIADEPVSALDVSIQAQILNLMMDLRDEFGLAYLFISHDLSVVNHIADRIGVMYLGFLVETAPRDRLFSAPRHPYTRALLSAAPTIDPADKAVEMELEGEVPSALALPSGCCFRTRCPFAFDRCTAERPRLQDVGDGQSVACHLVDEPERDRP</sequence>
<feature type="domain" description="ABC transporter" evidence="6">
    <location>
        <begin position="15"/>
        <end position="280"/>
    </location>
</feature>
<evidence type="ECO:0000256" key="1">
    <source>
        <dbReference type="ARBA" id="ARBA00004417"/>
    </source>
</evidence>